<organism evidence="13 14">
    <name type="scientific">Sutterella seckii</name>
    <dbReference type="NCBI Taxonomy" id="1944635"/>
    <lineage>
        <taxon>Bacteria</taxon>
        <taxon>Pseudomonadati</taxon>
        <taxon>Pseudomonadota</taxon>
        <taxon>Betaproteobacteria</taxon>
        <taxon>Burkholderiales</taxon>
        <taxon>Sutterellaceae</taxon>
        <taxon>Sutterella</taxon>
    </lineage>
</organism>
<evidence type="ECO:0000256" key="7">
    <source>
        <dbReference type="ARBA" id="ARBA00023065"/>
    </source>
</evidence>
<reference evidence="13 14" key="1">
    <citation type="submission" date="2019-10" db="EMBL/GenBank/DDBJ databases">
        <title>Genome diversity of Sutterella seckii.</title>
        <authorList>
            <person name="Chaplin A.V."/>
            <person name="Sokolova S.R."/>
            <person name="Mosin K.A."/>
            <person name="Ivanova E.L."/>
            <person name="Kochetkova T.O."/>
            <person name="Goltsov A.Y."/>
            <person name="Trofimov D.Y."/>
            <person name="Efimov B.A."/>
        </authorList>
    </citation>
    <scope>NUCLEOTIDE SEQUENCE [LARGE SCALE GENOMIC DNA]</scope>
    <source>
        <strain evidence="13 14">ASD393</strain>
    </source>
</reference>
<feature type="chain" id="PRO_5026287907" evidence="11">
    <location>
        <begin position="23"/>
        <end position="373"/>
    </location>
</feature>
<dbReference type="Pfam" id="PF13609">
    <property type="entry name" value="Porin_4"/>
    <property type="match status" value="1"/>
</dbReference>
<dbReference type="RefSeq" id="WP_152157736.1">
    <property type="nucleotide sequence ID" value="NZ_WEHX01000009.1"/>
</dbReference>
<dbReference type="InterPro" id="IPR050298">
    <property type="entry name" value="Gram-neg_bact_OMP"/>
</dbReference>
<comment type="subcellular location">
    <subcellularLocation>
        <location evidence="1">Cell outer membrane</location>
        <topology evidence="1">Multi-pass membrane protein</topology>
    </subcellularLocation>
</comment>
<dbReference type="Proteomes" id="UP000430564">
    <property type="component" value="Unassembled WGS sequence"/>
</dbReference>
<evidence type="ECO:0000256" key="2">
    <source>
        <dbReference type="ARBA" id="ARBA00011233"/>
    </source>
</evidence>
<evidence type="ECO:0000256" key="8">
    <source>
        <dbReference type="ARBA" id="ARBA00023114"/>
    </source>
</evidence>
<evidence type="ECO:0000256" key="10">
    <source>
        <dbReference type="ARBA" id="ARBA00023237"/>
    </source>
</evidence>
<dbReference type="PANTHER" id="PTHR34501">
    <property type="entry name" value="PROTEIN YDDL-RELATED"/>
    <property type="match status" value="1"/>
</dbReference>
<name>A0A6I1ESB4_9BURK</name>
<comment type="caution">
    <text evidence="13">The sequence shown here is derived from an EMBL/GenBank/DDBJ whole genome shotgun (WGS) entry which is preliminary data.</text>
</comment>
<keyword evidence="7" id="KW-0406">Ion transport</keyword>
<dbReference type="AlphaFoldDB" id="A0A6I1ESB4"/>
<keyword evidence="5" id="KW-0812">Transmembrane</keyword>
<protein>
    <submittedName>
        <fullName evidence="13">Porin</fullName>
    </submittedName>
</protein>
<dbReference type="GO" id="GO:0015288">
    <property type="term" value="F:porin activity"/>
    <property type="evidence" value="ECO:0007669"/>
    <property type="project" value="UniProtKB-KW"/>
</dbReference>
<dbReference type="Gene3D" id="2.40.160.10">
    <property type="entry name" value="Porin"/>
    <property type="match status" value="1"/>
</dbReference>
<dbReference type="GO" id="GO:0006811">
    <property type="term" value="P:monoatomic ion transport"/>
    <property type="evidence" value="ECO:0007669"/>
    <property type="project" value="UniProtKB-KW"/>
</dbReference>
<evidence type="ECO:0000313" key="13">
    <source>
        <dbReference type="EMBL" id="KAB7662291.1"/>
    </source>
</evidence>
<keyword evidence="9" id="KW-0472">Membrane</keyword>
<evidence type="ECO:0000256" key="6">
    <source>
        <dbReference type="ARBA" id="ARBA00022729"/>
    </source>
</evidence>
<feature type="domain" description="Porin" evidence="12">
    <location>
        <begin position="9"/>
        <end position="348"/>
    </location>
</feature>
<dbReference type="OrthoDB" id="6975458at2"/>
<dbReference type="PANTHER" id="PTHR34501:SF9">
    <property type="entry name" value="MAJOR OUTER MEMBRANE PROTEIN P.IA"/>
    <property type="match status" value="1"/>
</dbReference>
<dbReference type="InterPro" id="IPR033900">
    <property type="entry name" value="Gram_neg_porin_domain"/>
</dbReference>
<dbReference type="GO" id="GO:0009279">
    <property type="term" value="C:cell outer membrane"/>
    <property type="evidence" value="ECO:0007669"/>
    <property type="project" value="UniProtKB-SubCell"/>
</dbReference>
<evidence type="ECO:0000256" key="3">
    <source>
        <dbReference type="ARBA" id="ARBA00022448"/>
    </source>
</evidence>
<dbReference type="GO" id="GO:0046930">
    <property type="term" value="C:pore complex"/>
    <property type="evidence" value="ECO:0007669"/>
    <property type="project" value="UniProtKB-KW"/>
</dbReference>
<dbReference type="CDD" id="cd00342">
    <property type="entry name" value="gram_neg_porins"/>
    <property type="match status" value="1"/>
</dbReference>
<keyword evidence="10" id="KW-0998">Cell outer membrane</keyword>
<dbReference type="SUPFAM" id="SSF56935">
    <property type="entry name" value="Porins"/>
    <property type="match status" value="1"/>
</dbReference>
<evidence type="ECO:0000313" key="14">
    <source>
        <dbReference type="Proteomes" id="UP000430564"/>
    </source>
</evidence>
<dbReference type="EMBL" id="WEHX01000009">
    <property type="protein sequence ID" value="KAB7662291.1"/>
    <property type="molecule type" value="Genomic_DNA"/>
</dbReference>
<comment type="subunit">
    <text evidence="2">Homotrimer.</text>
</comment>
<evidence type="ECO:0000256" key="9">
    <source>
        <dbReference type="ARBA" id="ARBA00023136"/>
    </source>
</evidence>
<evidence type="ECO:0000259" key="12">
    <source>
        <dbReference type="Pfam" id="PF13609"/>
    </source>
</evidence>
<accession>A0A6I1ESB4</accession>
<dbReference type="InterPro" id="IPR023614">
    <property type="entry name" value="Porin_dom_sf"/>
</dbReference>
<keyword evidence="6 11" id="KW-0732">Signal</keyword>
<feature type="signal peptide" evidence="11">
    <location>
        <begin position="1"/>
        <end position="22"/>
    </location>
</feature>
<keyword evidence="4" id="KW-1134">Transmembrane beta strand</keyword>
<gene>
    <name evidence="13" type="ORF">GBM95_03050</name>
</gene>
<evidence type="ECO:0000256" key="1">
    <source>
        <dbReference type="ARBA" id="ARBA00004571"/>
    </source>
</evidence>
<evidence type="ECO:0000256" key="11">
    <source>
        <dbReference type="SAM" id="SignalP"/>
    </source>
</evidence>
<evidence type="ECO:0000256" key="5">
    <source>
        <dbReference type="ARBA" id="ARBA00022692"/>
    </source>
</evidence>
<evidence type="ECO:0000256" key="4">
    <source>
        <dbReference type="ARBA" id="ARBA00022452"/>
    </source>
</evidence>
<keyword evidence="8" id="KW-0626">Porin</keyword>
<proteinExistence type="predicted"/>
<keyword evidence="3" id="KW-0813">Transport</keyword>
<sequence>MKQTSIALALGALLAAAGAAQAADIQMYGRVDSGLRYTHTKDTGDDKLEMRNNRSTPRVGFNIVEDLGNGVKVKAYLENGFYLDTGSLYTANTLFDRRSILAVQGAWGEIGMGRMGNVQSTVSPYAMGLIKYDPFGTSYGQASIGTAFANTSRTNNAIAWISPKLNGWKVGVTYSLGDKSDEKKNETTPYEDYFDRNHTFSAATDYTGDNLYLSVSYANVSYGSIESADRDSDANLFAVGGWYRFIPEARIFAGAQYQSHWAKAANVELKDITKAATAEEKADGFDGYSLLLGADYVVGQHKVIGGVQYFDGELSNKSDIDHKFTVLAAAYEYKLAKTTWLYFAATQSFQSGEAKTYKNKEATEIMAGLNLNW</sequence>